<comment type="subcellular location">
    <subcellularLocation>
        <location evidence="1">Cell membrane</location>
        <topology evidence="1">Multi-pass membrane protein</topology>
    </subcellularLocation>
</comment>
<feature type="transmembrane region" description="Helical" evidence="7">
    <location>
        <begin position="83"/>
        <end position="109"/>
    </location>
</feature>
<feature type="transmembrane region" description="Helical" evidence="7">
    <location>
        <begin position="374"/>
        <end position="389"/>
    </location>
</feature>
<proteinExistence type="inferred from homology"/>
<accession>A0A7V2B118</accession>
<dbReference type="InterPro" id="IPR014047">
    <property type="entry name" value="Chr_Tranpt_l_chain"/>
</dbReference>
<gene>
    <name evidence="8" type="primary">chrA</name>
    <name evidence="8" type="ORF">ENO59_07410</name>
</gene>
<organism evidence="8">
    <name type="scientific">Rhodothermus marinus</name>
    <name type="common">Rhodothermus obamensis</name>
    <dbReference type="NCBI Taxonomy" id="29549"/>
    <lineage>
        <taxon>Bacteria</taxon>
        <taxon>Pseudomonadati</taxon>
        <taxon>Rhodothermota</taxon>
        <taxon>Rhodothermia</taxon>
        <taxon>Rhodothermales</taxon>
        <taxon>Rhodothermaceae</taxon>
        <taxon>Rhodothermus</taxon>
    </lineage>
</organism>
<dbReference type="NCBIfam" id="TIGR00937">
    <property type="entry name" value="2A51"/>
    <property type="match status" value="1"/>
</dbReference>
<dbReference type="AlphaFoldDB" id="A0A7V2B118"/>
<feature type="transmembrane region" description="Helical" evidence="7">
    <location>
        <begin position="223"/>
        <end position="245"/>
    </location>
</feature>
<feature type="transmembrane region" description="Helical" evidence="7">
    <location>
        <begin position="149"/>
        <end position="182"/>
    </location>
</feature>
<dbReference type="GO" id="GO:0015109">
    <property type="term" value="F:chromate transmembrane transporter activity"/>
    <property type="evidence" value="ECO:0007669"/>
    <property type="project" value="InterPro"/>
</dbReference>
<evidence type="ECO:0000256" key="5">
    <source>
        <dbReference type="ARBA" id="ARBA00022989"/>
    </source>
</evidence>
<name>A0A7V2B118_RHOMR</name>
<dbReference type="PIRSF" id="PIRSF004810">
    <property type="entry name" value="ChrA"/>
    <property type="match status" value="1"/>
</dbReference>
<keyword evidence="4 7" id="KW-0812">Transmembrane</keyword>
<comment type="caution">
    <text evidence="8">The sequence shown here is derived from an EMBL/GenBank/DDBJ whole genome shotgun (WGS) entry which is preliminary data.</text>
</comment>
<feature type="transmembrane region" description="Helical" evidence="7">
    <location>
        <begin position="116"/>
        <end position="137"/>
    </location>
</feature>
<evidence type="ECO:0000256" key="7">
    <source>
        <dbReference type="SAM" id="Phobius"/>
    </source>
</evidence>
<sequence>MAEPSPTSKRPLLLELATVSLKLGLISFGGPAVHIALLETEVVTRRGWMSRQHFLDLLGVTNLIPGPNSTEMMLHVGYERGGVAGLLVAGAGFILPAALITTALGWLYVHYGSLPAAAPFLAGIKPVVLAIILAALWRLGKVAAYHLRLWMLGIAVVGAVLLGLDEVTALIGGVVLGTLWFWRKARVDVVPYGCPGLIHPADTTMSSLLALGSSAAAVSLPQLFWFFLKVGAVLYGSGYTLIAFLEGGLVRDYGWLTQAQLLDAVAIGQFTPGPLLSTATFIGYVLAGFPGAVVATVGIFLPAFVLVGVVNPLVPRLRHARWSAAFLDAANMASLGIMAAVTLRLGMHVLTHPQAWILALTAAFLLLRFRLHPAWIIAVGALIGWFFAAV</sequence>
<keyword evidence="6 7" id="KW-0472">Membrane</keyword>
<evidence type="ECO:0000256" key="6">
    <source>
        <dbReference type="ARBA" id="ARBA00023136"/>
    </source>
</evidence>
<evidence type="ECO:0000256" key="3">
    <source>
        <dbReference type="ARBA" id="ARBA00022475"/>
    </source>
</evidence>
<dbReference type="EMBL" id="DSGB01000005">
    <property type="protein sequence ID" value="HER96329.1"/>
    <property type="molecule type" value="Genomic_DNA"/>
</dbReference>
<reference evidence="8" key="1">
    <citation type="journal article" date="2020" name="mSystems">
        <title>Genome- and Community-Level Interaction Insights into Carbon Utilization and Element Cycling Functions of Hydrothermarchaeota in Hydrothermal Sediment.</title>
        <authorList>
            <person name="Zhou Z."/>
            <person name="Liu Y."/>
            <person name="Xu W."/>
            <person name="Pan J."/>
            <person name="Luo Z.H."/>
            <person name="Li M."/>
        </authorList>
    </citation>
    <scope>NUCLEOTIDE SEQUENCE [LARGE SCALE GENOMIC DNA]</scope>
    <source>
        <strain evidence="8">SpSt-143</strain>
    </source>
</reference>
<dbReference type="InterPro" id="IPR003370">
    <property type="entry name" value="Chromate_transpt"/>
</dbReference>
<dbReference type="PANTHER" id="PTHR33567:SF3">
    <property type="entry name" value="CHROMATE ION TRANSPORTER (EUROFUNG)"/>
    <property type="match status" value="1"/>
</dbReference>
<evidence type="ECO:0000256" key="2">
    <source>
        <dbReference type="ARBA" id="ARBA00005262"/>
    </source>
</evidence>
<protein>
    <submittedName>
        <fullName evidence="8">Chromate efflux transporter</fullName>
    </submittedName>
</protein>
<dbReference type="Pfam" id="PF02417">
    <property type="entry name" value="Chromate_transp"/>
    <property type="match status" value="2"/>
</dbReference>
<dbReference type="PANTHER" id="PTHR33567">
    <property type="entry name" value="CHROMATE ION TRANSPORTER (EUROFUNG)"/>
    <property type="match status" value="1"/>
</dbReference>
<evidence type="ECO:0000256" key="1">
    <source>
        <dbReference type="ARBA" id="ARBA00004651"/>
    </source>
</evidence>
<evidence type="ECO:0000256" key="4">
    <source>
        <dbReference type="ARBA" id="ARBA00022692"/>
    </source>
</evidence>
<evidence type="ECO:0000313" key="8">
    <source>
        <dbReference type="EMBL" id="HER96329.1"/>
    </source>
</evidence>
<keyword evidence="3" id="KW-1003">Cell membrane</keyword>
<comment type="similarity">
    <text evidence="2">Belongs to the chromate ion transporter (CHR) (TC 2.A.51) family.</text>
</comment>
<feature type="transmembrane region" description="Helical" evidence="7">
    <location>
        <begin position="281"/>
        <end position="310"/>
    </location>
</feature>
<keyword evidence="5 7" id="KW-1133">Transmembrane helix</keyword>
<dbReference type="GO" id="GO:0005886">
    <property type="term" value="C:plasma membrane"/>
    <property type="evidence" value="ECO:0007669"/>
    <property type="project" value="UniProtKB-SubCell"/>
</dbReference>